<name>A0A445CSF9_ARAHY</name>
<proteinExistence type="predicted"/>
<organism evidence="1 2">
    <name type="scientific">Arachis hypogaea</name>
    <name type="common">Peanut</name>
    <dbReference type="NCBI Taxonomy" id="3818"/>
    <lineage>
        <taxon>Eukaryota</taxon>
        <taxon>Viridiplantae</taxon>
        <taxon>Streptophyta</taxon>
        <taxon>Embryophyta</taxon>
        <taxon>Tracheophyta</taxon>
        <taxon>Spermatophyta</taxon>
        <taxon>Magnoliopsida</taxon>
        <taxon>eudicotyledons</taxon>
        <taxon>Gunneridae</taxon>
        <taxon>Pentapetalae</taxon>
        <taxon>rosids</taxon>
        <taxon>fabids</taxon>
        <taxon>Fabales</taxon>
        <taxon>Fabaceae</taxon>
        <taxon>Papilionoideae</taxon>
        <taxon>50 kb inversion clade</taxon>
        <taxon>dalbergioids sensu lato</taxon>
        <taxon>Dalbergieae</taxon>
        <taxon>Pterocarpus clade</taxon>
        <taxon>Arachis</taxon>
    </lineage>
</organism>
<accession>A0A445CSF9</accession>
<reference evidence="1 2" key="1">
    <citation type="submission" date="2019-01" db="EMBL/GenBank/DDBJ databases">
        <title>Sequencing of cultivated peanut Arachis hypogaea provides insights into genome evolution and oil improvement.</title>
        <authorList>
            <person name="Chen X."/>
        </authorList>
    </citation>
    <scope>NUCLEOTIDE SEQUENCE [LARGE SCALE GENOMIC DNA]</scope>
    <source>
        <strain evidence="2">cv. Fuhuasheng</strain>
        <tissue evidence="1">Leaves</tissue>
    </source>
</reference>
<comment type="caution">
    <text evidence="1">The sequence shown here is derived from an EMBL/GenBank/DDBJ whole genome shotgun (WGS) entry which is preliminary data.</text>
</comment>
<keyword evidence="2" id="KW-1185">Reference proteome</keyword>
<dbReference type="Proteomes" id="UP000289738">
    <property type="component" value="Chromosome A06"/>
</dbReference>
<dbReference type="AlphaFoldDB" id="A0A445CSF9"/>
<dbReference type="EMBL" id="SDMP01000006">
    <property type="protein sequence ID" value="RYR53861.1"/>
    <property type="molecule type" value="Genomic_DNA"/>
</dbReference>
<gene>
    <name evidence="1" type="ORF">Ahy_A06g029111</name>
</gene>
<protein>
    <submittedName>
        <fullName evidence="1">Uncharacterized protein</fullName>
    </submittedName>
</protein>
<evidence type="ECO:0000313" key="2">
    <source>
        <dbReference type="Proteomes" id="UP000289738"/>
    </source>
</evidence>
<sequence length="104" mass="12105">MIIIVIFYLYRGEETGSMRRCVHCKISYQTAIRFACLYFQTLSHICFSLSRKCNQRNREMKQRGRKHGKYMGPCCVLLGNVCMKRPKSSAICSLQHVLLLDPKP</sequence>
<evidence type="ECO:0000313" key="1">
    <source>
        <dbReference type="EMBL" id="RYR53861.1"/>
    </source>
</evidence>